<keyword evidence="2" id="KW-1133">Transmembrane helix</keyword>
<dbReference type="STRING" id="41875.K8EAX3"/>
<evidence type="ECO:0008006" key="5">
    <source>
        <dbReference type="Google" id="ProtNLM"/>
    </source>
</evidence>
<dbReference type="GO" id="GO:0009187">
    <property type="term" value="P:cyclic nucleotide metabolic process"/>
    <property type="evidence" value="ECO:0007669"/>
    <property type="project" value="TreeGrafter"/>
</dbReference>
<dbReference type="Proteomes" id="UP000198341">
    <property type="component" value="Chromosome 2"/>
</dbReference>
<evidence type="ECO:0000256" key="1">
    <source>
        <dbReference type="SAM" id="MobiDB-lite"/>
    </source>
</evidence>
<dbReference type="eggNOG" id="ENOG502QPX1">
    <property type="taxonomic scope" value="Eukaryota"/>
</dbReference>
<reference evidence="3 4" key="1">
    <citation type="submission" date="2011-10" db="EMBL/GenBank/DDBJ databases">
        <authorList>
            <person name="Genoscope - CEA"/>
        </authorList>
    </citation>
    <scope>NUCLEOTIDE SEQUENCE [LARGE SCALE GENOMIC DNA]</scope>
    <source>
        <strain evidence="3 4">RCC 1105</strain>
    </source>
</reference>
<sequence>MRNVTAVRNKPLMASSHSSRRKQQLKTKPINPFLRFSVILLTFLSLLSIALYSNRTRTRNEREAVAYSLWLEPPTTDDLSSRVENFIVENAKNDVAFKPHVTLLGPIYDENERAMVAKTENLVREIREKMMKKTTTTFNIRFPKGAQVGQTYFQCVYLEAELTSNLLHAREKAIELFDIRDARRYTPHMSLAYGDDSQGERLRLKLKADEVFKKAFSLSNTDEENEDETYEESFNATSVSLWKTDVEDKSCKSWRKVKEFPLFP</sequence>
<dbReference type="AlphaFoldDB" id="K8EAX3"/>
<dbReference type="EMBL" id="FO082277">
    <property type="protein sequence ID" value="CCO15047.1"/>
    <property type="molecule type" value="Genomic_DNA"/>
</dbReference>
<evidence type="ECO:0000313" key="3">
    <source>
        <dbReference type="EMBL" id="CCO15047.1"/>
    </source>
</evidence>
<dbReference type="SUPFAM" id="SSF55144">
    <property type="entry name" value="LigT-like"/>
    <property type="match status" value="1"/>
</dbReference>
<gene>
    <name evidence="3" type="ORF">Bathy02g04880</name>
</gene>
<dbReference type="GO" id="GO:0004113">
    <property type="term" value="F:2',3'-cyclic-nucleotide 3'-phosphodiesterase activity"/>
    <property type="evidence" value="ECO:0007669"/>
    <property type="project" value="TreeGrafter"/>
</dbReference>
<accession>K8EAX3</accession>
<keyword evidence="2" id="KW-0812">Transmembrane</keyword>
<organism evidence="3 4">
    <name type="scientific">Bathycoccus prasinos</name>
    <dbReference type="NCBI Taxonomy" id="41875"/>
    <lineage>
        <taxon>Eukaryota</taxon>
        <taxon>Viridiplantae</taxon>
        <taxon>Chlorophyta</taxon>
        <taxon>Mamiellophyceae</taxon>
        <taxon>Mamiellales</taxon>
        <taxon>Bathycoccaceae</taxon>
        <taxon>Bathycoccus</taxon>
    </lineage>
</organism>
<proteinExistence type="predicted"/>
<dbReference type="KEGG" id="bpg:Bathy02g04880"/>
<dbReference type="Pfam" id="PF07823">
    <property type="entry name" value="CPDase"/>
    <property type="match status" value="1"/>
</dbReference>
<keyword evidence="4" id="KW-1185">Reference proteome</keyword>
<dbReference type="InterPro" id="IPR009097">
    <property type="entry name" value="Cyclic_Pdiesterase"/>
</dbReference>
<keyword evidence="2" id="KW-0472">Membrane</keyword>
<feature type="transmembrane region" description="Helical" evidence="2">
    <location>
        <begin position="33"/>
        <end position="52"/>
    </location>
</feature>
<dbReference type="PANTHER" id="PTHR28141">
    <property type="entry name" value="2',3'-CYCLIC-NUCLEOTIDE 3'-PHOSPHODIESTERASE"/>
    <property type="match status" value="1"/>
</dbReference>
<dbReference type="RefSeq" id="XP_007514807.1">
    <property type="nucleotide sequence ID" value="XM_007514745.1"/>
</dbReference>
<dbReference type="PANTHER" id="PTHR28141:SF1">
    <property type="entry name" value="2',3'-CYCLIC-NUCLEOTIDE 3'-PHOSPHODIESTERASE"/>
    <property type="match status" value="1"/>
</dbReference>
<protein>
    <recommendedName>
        <fullName evidence="5">Cyclic phosphodiesterase</fullName>
    </recommendedName>
</protein>
<evidence type="ECO:0000256" key="2">
    <source>
        <dbReference type="SAM" id="Phobius"/>
    </source>
</evidence>
<feature type="region of interest" description="Disordered" evidence="1">
    <location>
        <begin position="1"/>
        <end position="24"/>
    </location>
</feature>
<dbReference type="Gene3D" id="3.90.1140.10">
    <property type="entry name" value="Cyclic phosphodiesterase"/>
    <property type="match status" value="1"/>
</dbReference>
<dbReference type="OrthoDB" id="514292at2759"/>
<name>K8EAX3_9CHLO</name>
<dbReference type="InterPro" id="IPR012386">
    <property type="entry name" value="Cyclic-nucl_3Pdiesterase"/>
</dbReference>
<dbReference type="GeneID" id="19017601"/>
<evidence type="ECO:0000313" key="4">
    <source>
        <dbReference type="Proteomes" id="UP000198341"/>
    </source>
</evidence>